<dbReference type="AlphaFoldDB" id="I0FFD5"/>
<feature type="coiled-coil region" evidence="1">
    <location>
        <begin position="13"/>
        <end position="47"/>
    </location>
</feature>
<dbReference type="KEGG" id="bcw:Q7M_1193"/>
<gene>
    <name evidence="2" type="ordered locus">Q7M_1193</name>
</gene>
<evidence type="ECO:0000313" key="3">
    <source>
        <dbReference type="Proteomes" id="UP000005212"/>
    </source>
</evidence>
<protein>
    <submittedName>
        <fullName evidence="2">Borrelia ORF-A-containing protein</fullName>
    </submittedName>
</protein>
<sequence>MQQKIKNGNVELKECNSNIYNNKEERKEKLENKISIEKKQIKKYAEKCNIQSNLLSSILDLNICKNNAIEIFKAIKKDENQMTKNECQIKIKQKSLDKILKEMKKQLENKGYDSKTLKTEIYKIYEKYKNKPHFIIENEKYKDLDKIKNKLERSIKCNKIHSSKTSKEIKINIFSILFDRLQYKLKVDFFVPILKDYLNKQEKLEYNKAFNDQYYNEILKIIENKKDNSKLLNWSKINT</sequence>
<name>I0FFD5_BORCA</name>
<geneLocation type="plasmid" evidence="3">
    <name>unnamed32</name>
</geneLocation>
<evidence type="ECO:0000313" key="2">
    <source>
        <dbReference type="EMBL" id="AFI32191.1"/>
    </source>
</evidence>
<evidence type="ECO:0000256" key="1">
    <source>
        <dbReference type="SAM" id="Coils"/>
    </source>
</evidence>
<accession>I0FFD5</accession>
<keyword evidence="1" id="KW-0175">Coiled coil</keyword>
<proteinExistence type="predicted"/>
<keyword evidence="2" id="KW-0614">Plasmid</keyword>
<dbReference type="PATRIC" id="fig|1155096.3.peg.1424"/>
<organism evidence="2 3">
    <name type="scientific">Borrelia crocidurae (strain Achema)</name>
    <dbReference type="NCBI Taxonomy" id="1155096"/>
    <lineage>
        <taxon>Bacteria</taxon>
        <taxon>Pseudomonadati</taxon>
        <taxon>Spirochaetota</taxon>
        <taxon>Spirochaetia</taxon>
        <taxon>Spirochaetales</taxon>
        <taxon>Borreliaceae</taxon>
        <taxon>Borrelia</taxon>
    </lineage>
</organism>
<dbReference type="Proteomes" id="UP000005212">
    <property type="component" value="Plasmid unnamed32"/>
</dbReference>
<dbReference type="Pfam" id="PF02414">
    <property type="entry name" value="Borrelia_orfA"/>
    <property type="match status" value="1"/>
</dbReference>
<dbReference type="HOGENOM" id="CLU_066594_1_0_12"/>
<reference evidence="3" key="2">
    <citation type="submission" date="2012-03" db="EMBL/GenBank/DDBJ databases">
        <title>Complete genome sequence of Borrelia crocidurae.</title>
        <authorList>
            <person name="Elbir H."/>
            <person name="Gimenez G."/>
            <person name="Robert C."/>
            <person name="Raoult D."/>
            <person name="Drancourt M."/>
        </authorList>
    </citation>
    <scope>NUCLEOTIDE SEQUENCE [LARGE SCALE GENOMIC DNA]</scope>
    <source>
        <strain evidence="3">Achema</strain>
        <plasmid evidence="3">unnamed32</plasmid>
    </source>
</reference>
<reference evidence="2 3" key="1">
    <citation type="journal article" date="2012" name="J. Bacteriol.">
        <title>Complete Genome Sequence of Borrelia crocidurae.</title>
        <authorList>
            <person name="Elbir H."/>
            <person name="Gimenez G."/>
            <person name="Robert C."/>
            <person name="Bergstrom S."/>
            <person name="Cutler S."/>
            <person name="Raoult D."/>
            <person name="Drancourt M."/>
        </authorList>
    </citation>
    <scope>NUCLEOTIDE SEQUENCE [LARGE SCALE GENOMIC DNA]</scope>
    <source>
        <strain evidence="2 3">Achema</strain>
        <plasmid evidence="3">unnamed32</plasmid>
    </source>
</reference>
<dbReference type="EMBL" id="CP003458">
    <property type="protein sequence ID" value="AFI32191.1"/>
    <property type="molecule type" value="Genomic_DNA"/>
</dbReference>
<dbReference type="InterPro" id="IPR003459">
    <property type="entry name" value="Borrelia_plasmid_OrfA"/>
</dbReference>